<comment type="caution">
    <text evidence="2">The sequence shown here is derived from an EMBL/GenBank/DDBJ whole genome shotgun (WGS) entry which is preliminary data.</text>
</comment>
<feature type="compositionally biased region" description="Polar residues" evidence="1">
    <location>
        <begin position="56"/>
        <end position="65"/>
    </location>
</feature>
<organism evidence="2 3">
    <name type="scientific">Puccinia coronata f. sp. avenae</name>
    <dbReference type="NCBI Taxonomy" id="200324"/>
    <lineage>
        <taxon>Eukaryota</taxon>
        <taxon>Fungi</taxon>
        <taxon>Dikarya</taxon>
        <taxon>Basidiomycota</taxon>
        <taxon>Pucciniomycotina</taxon>
        <taxon>Pucciniomycetes</taxon>
        <taxon>Pucciniales</taxon>
        <taxon>Pucciniaceae</taxon>
        <taxon>Puccinia</taxon>
    </lineage>
</organism>
<gene>
    <name evidence="2" type="ORF">PCANC_25593</name>
</gene>
<feature type="region of interest" description="Disordered" evidence="1">
    <location>
        <begin position="18"/>
        <end position="93"/>
    </location>
</feature>
<dbReference type="AlphaFoldDB" id="A0A2N5TMM2"/>
<evidence type="ECO:0000313" key="3">
    <source>
        <dbReference type="Proteomes" id="UP000235388"/>
    </source>
</evidence>
<dbReference type="EMBL" id="PGCJ01000524">
    <property type="protein sequence ID" value="PLW26760.1"/>
    <property type="molecule type" value="Genomic_DNA"/>
</dbReference>
<protein>
    <submittedName>
        <fullName evidence="2">Uncharacterized protein</fullName>
    </submittedName>
</protein>
<evidence type="ECO:0000313" key="2">
    <source>
        <dbReference type="EMBL" id="PLW26760.1"/>
    </source>
</evidence>
<dbReference type="Proteomes" id="UP000235388">
    <property type="component" value="Unassembled WGS sequence"/>
</dbReference>
<sequence>MLADSKSFFLTEFLGASPGELSTLSTSSSRDSSSFSSCGQLTQLPWPAHPAPMASSPRSCGQLTQLPYPDYPPPVASSTSPIASSISSLGLLT</sequence>
<keyword evidence="3" id="KW-1185">Reference proteome</keyword>
<proteinExistence type="predicted"/>
<evidence type="ECO:0000256" key="1">
    <source>
        <dbReference type="SAM" id="MobiDB-lite"/>
    </source>
</evidence>
<feature type="compositionally biased region" description="Low complexity" evidence="1">
    <location>
        <begin position="21"/>
        <end position="37"/>
    </location>
</feature>
<reference evidence="2 3" key="1">
    <citation type="submission" date="2017-11" db="EMBL/GenBank/DDBJ databases">
        <title>De novo assembly and phasing of dikaryotic genomes from two isolates of Puccinia coronata f. sp. avenae, the causal agent of oat crown rust.</title>
        <authorList>
            <person name="Miller M.E."/>
            <person name="Zhang Y."/>
            <person name="Omidvar V."/>
            <person name="Sperschneider J."/>
            <person name="Schwessinger B."/>
            <person name="Raley C."/>
            <person name="Palmer J.M."/>
            <person name="Garnica D."/>
            <person name="Upadhyaya N."/>
            <person name="Rathjen J."/>
            <person name="Taylor J.M."/>
            <person name="Park R.F."/>
            <person name="Dodds P.N."/>
            <person name="Hirsch C.D."/>
            <person name="Kianian S.F."/>
            <person name="Figueroa M."/>
        </authorList>
    </citation>
    <scope>NUCLEOTIDE SEQUENCE [LARGE SCALE GENOMIC DNA]</scope>
    <source>
        <strain evidence="2">12NC29</strain>
    </source>
</reference>
<name>A0A2N5TMM2_9BASI</name>
<feature type="compositionally biased region" description="Low complexity" evidence="1">
    <location>
        <begin position="76"/>
        <end position="93"/>
    </location>
</feature>
<accession>A0A2N5TMM2</accession>